<evidence type="ECO:0000256" key="12">
    <source>
        <dbReference type="ARBA" id="ARBA00044550"/>
    </source>
</evidence>
<dbReference type="GO" id="GO:0043138">
    <property type="term" value="F:3'-5' DNA helicase activity"/>
    <property type="evidence" value="ECO:0007669"/>
    <property type="project" value="UniProtKB-EC"/>
</dbReference>
<evidence type="ECO:0000313" key="15">
    <source>
        <dbReference type="EMBL" id="MBK1792262.1"/>
    </source>
</evidence>
<evidence type="ECO:0000259" key="13">
    <source>
        <dbReference type="PROSITE" id="PS51192"/>
    </source>
</evidence>
<evidence type="ECO:0000256" key="1">
    <source>
        <dbReference type="ARBA" id="ARBA00005446"/>
    </source>
</evidence>
<dbReference type="AlphaFoldDB" id="A0A8J7MG81"/>
<dbReference type="GO" id="GO:0005524">
    <property type="term" value="F:ATP binding"/>
    <property type="evidence" value="ECO:0007669"/>
    <property type="project" value="UniProtKB-KW"/>
</dbReference>
<evidence type="ECO:0000259" key="14">
    <source>
        <dbReference type="PROSITE" id="PS51194"/>
    </source>
</evidence>
<dbReference type="InterPro" id="IPR027417">
    <property type="entry name" value="P-loop_NTPase"/>
</dbReference>
<evidence type="ECO:0000256" key="4">
    <source>
        <dbReference type="ARBA" id="ARBA00022801"/>
    </source>
</evidence>
<dbReference type="GO" id="GO:0003677">
    <property type="term" value="F:DNA binding"/>
    <property type="evidence" value="ECO:0007669"/>
    <property type="project" value="UniProtKB-KW"/>
</dbReference>
<dbReference type="InterPro" id="IPR014001">
    <property type="entry name" value="Helicase_ATP-bd"/>
</dbReference>
<dbReference type="Pfam" id="PF00271">
    <property type="entry name" value="Helicase_C"/>
    <property type="match status" value="1"/>
</dbReference>
<keyword evidence="5 15" id="KW-0347">Helicase</keyword>
<organism evidence="15 16">
    <name type="scientific">Persicirhabdus sediminis</name>
    <dbReference type="NCBI Taxonomy" id="454144"/>
    <lineage>
        <taxon>Bacteria</taxon>
        <taxon>Pseudomonadati</taxon>
        <taxon>Verrucomicrobiota</taxon>
        <taxon>Verrucomicrobiia</taxon>
        <taxon>Verrucomicrobiales</taxon>
        <taxon>Verrucomicrobiaceae</taxon>
        <taxon>Persicirhabdus</taxon>
    </lineage>
</organism>
<evidence type="ECO:0000256" key="2">
    <source>
        <dbReference type="ARBA" id="ARBA00022723"/>
    </source>
</evidence>
<reference evidence="15" key="1">
    <citation type="submission" date="2021-01" db="EMBL/GenBank/DDBJ databases">
        <title>Modified the classification status of verrucomicrobia.</title>
        <authorList>
            <person name="Feng X."/>
        </authorList>
    </citation>
    <scope>NUCLEOTIDE SEQUENCE</scope>
    <source>
        <strain evidence="15">_KCTC 22039</strain>
    </source>
</reference>
<evidence type="ECO:0000256" key="7">
    <source>
        <dbReference type="ARBA" id="ARBA00023125"/>
    </source>
</evidence>
<dbReference type="GO" id="GO:0043590">
    <property type="term" value="C:bacterial nucleoid"/>
    <property type="evidence" value="ECO:0007669"/>
    <property type="project" value="TreeGrafter"/>
</dbReference>
<dbReference type="GO" id="GO:0005737">
    <property type="term" value="C:cytoplasm"/>
    <property type="evidence" value="ECO:0007669"/>
    <property type="project" value="TreeGrafter"/>
</dbReference>
<dbReference type="PANTHER" id="PTHR13710:SF105">
    <property type="entry name" value="ATP-DEPENDENT DNA HELICASE Q1"/>
    <property type="match status" value="1"/>
</dbReference>
<dbReference type="EMBL" id="JAENIM010000044">
    <property type="protein sequence ID" value="MBK1792262.1"/>
    <property type="molecule type" value="Genomic_DNA"/>
</dbReference>
<dbReference type="CDD" id="cd17920">
    <property type="entry name" value="DEXHc_RecQ"/>
    <property type="match status" value="1"/>
</dbReference>
<dbReference type="SMART" id="SM00490">
    <property type="entry name" value="HELICc"/>
    <property type="match status" value="1"/>
</dbReference>
<proteinExistence type="inferred from homology"/>
<evidence type="ECO:0000256" key="11">
    <source>
        <dbReference type="ARBA" id="ARBA00044535"/>
    </source>
</evidence>
<dbReference type="GO" id="GO:0030894">
    <property type="term" value="C:replisome"/>
    <property type="evidence" value="ECO:0007669"/>
    <property type="project" value="TreeGrafter"/>
</dbReference>
<protein>
    <recommendedName>
        <fullName evidence="11">ATP-dependent DNA helicase RecQ</fullName>
        <ecNumber evidence="10">5.6.2.4</ecNumber>
    </recommendedName>
    <alternativeName>
        <fullName evidence="12">DNA 3'-5' helicase RecQ</fullName>
    </alternativeName>
</protein>
<dbReference type="FunFam" id="3.40.50.300:FF:001389">
    <property type="entry name" value="ATP-dependent DNA helicase RecQ"/>
    <property type="match status" value="1"/>
</dbReference>
<dbReference type="GO" id="GO:0006281">
    <property type="term" value="P:DNA repair"/>
    <property type="evidence" value="ECO:0007669"/>
    <property type="project" value="TreeGrafter"/>
</dbReference>
<dbReference type="Pfam" id="PF16124">
    <property type="entry name" value="RecQ_Zn_bind"/>
    <property type="match status" value="1"/>
</dbReference>
<sequence length="639" mass="71237">MSQPADLLKTHFGHESFRPGQQAVVQALIDGHSAAAIFPTGSGKSLCYQLPALCFDGLTLVVSPLIALMKDQIDALQKRGIAAARLDSSLDEDEYKQVLQDIRSNQLKLLYVAPERLGNERFLAQIKGITISLLAVDEAHCISSWGHNFRPDYLKLAMAASQLNVERTLALTATATPPVIDDMAREFKIQPEHVINTGFYRPNLGLKNTTCSNDADRDKKLVDNIQQRPKGPCVVYVTLQKTAERVAAMLREHGLPAEHYHAGMAAEQRASVQDQFMASDTGIVVATIAFGMGVDKSNIRYVYHYNMAKGFESYMQEIGRAGRDGEPAICELLVCASDRIVLENFVYGDTPDPQAVNDLIDYLLDGGDEIDLAIHDLARRYDIRNLVVNTLLTRLELAGVIRAMGAYYGQISFKALRSSSEILGSVDERRQAFLKIIFSCASKAKTWLTLDTGLAMQKLSCDRERILAAMDWCHQQGHIELKLQGYRQLYKKLPNEIDRDQLKAQIAQQFLDHENQEIERIDMMLEYAASHQCLTQKILDYFGEERPPCGHCSPCRGHFPEPLAELESQAEIPANTLSQLAELRAQHPQALASPRQAARFLCGLSSPASSAARIRSNPLWESCQHLPFRQVMEELAGEI</sequence>
<keyword evidence="4" id="KW-0378">Hydrolase</keyword>
<evidence type="ECO:0000256" key="8">
    <source>
        <dbReference type="ARBA" id="ARBA00023235"/>
    </source>
</evidence>
<dbReference type="PROSITE" id="PS51194">
    <property type="entry name" value="HELICASE_CTER"/>
    <property type="match status" value="1"/>
</dbReference>
<evidence type="ECO:0000256" key="9">
    <source>
        <dbReference type="ARBA" id="ARBA00034617"/>
    </source>
</evidence>
<dbReference type="Gene3D" id="1.10.10.10">
    <property type="entry name" value="Winged helix-like DNA-binding domain superfamily/Winged helix DNA-binding domain"/>
    <property type="match status" value="1"/>
</dbReference>
<dbReference type="PANTHER" id="PTHR13710">
    <property type="entry name" value="DNA HELICASE RECQ FAMILY MEMBER"/>
    <property type="match status" value="1"/>
</dbReference>
<dbReference type="InterPro" id="IPR011545">
    <property type="entry name" value="DEAD/DEAH_box_helicase_dom"/>
</dbReference>
<evidence type="ECO:0000256" key="3">
    <source>
        <dbReference type="ARBA" id="ARBA00022741"/>
    </source>
</evidence>
<accession>A0A8J7MG81</accession>
<dbReference type="SUPFAM" id="SSF52540">
    <property type="entry name" value="P-loop containing nucleoside triphosphate hydrolases"/>
    <property type="match status" value="1"/>
</dbReference>
<dbReference type="GO" id="GO:0009378">
    <property type="term" value="F:four-way junction helicase activity"/>
    <property type="evidence" value="ECO:0007669"/>
    <property type="project" value="TreeGrafter"/>
</dbReference>
<keyword evidence="8" id="KW-0413">Isomerase</keyword>
<dbReference type="NCBIfam" id="TIGR00614">
    <property type="entry name" value="recQ_fam"/>
    <property type="match status" value="1"/>
</dbReference>
<evidence type="ECO:0000256" key="6">
    <source>
        <dbReference type="ARBA" id="ARBA00022840"/>
    </source>
</evidence>
<gene>
    <name evidence="15" type="ORF">JIN82_13955</name>
</gene>
<comment type="caution">
    <text evidence="15">The sequence shown here is derived from an EMBL/GenBank/DDBJ whole genome shotgun (WGS) entry which is preliminary data.</text>
</comment>
<dbReference type="Pfam" id="PF00270">
    <property type="entry name" value="DEAD"/>
    <property type="match status" value="1"/>
</dbReference>
<keyword evidence="6" id="KW-0067">ATP-binding</keyword>
<comment type="similarity">
    <text evidence="1">Belongs to the helicase family. RecQ subfamily.</text>
</comment>
<name>A0A8J7MG81_9BACT</name>
<comment type="catalytic activity">
    <reaction evidence="9">
        <text>Couples ATP hydrolysis with the unwinding of duplex DNA by translocating in the 3'-5' direction.</text>
        <dbReference type="EC" id="5.6.2.4"/>
    </reaction>
</comment>
<evidence type="ECO:0000256" key="10">
    <source>
        <dbReference type="ARBA" id="ARBA00034808"/>
    </source>
</evidence>
<dbReference type="PROSITE" id="PS51192">
    <property type="entry name" value="HELICASE_ATP_BIND_1"/>
    <property type="match status" value="1"/>
</dbReference>
<feature type="domain" description="Helicase ATP-binding" evidence="13">
    <location>
        <begin position="25"/>
        <end position="193"/>
    </location>
</feature>
<dbReference type="RefSeq" id="WP_200312275.1">
    <property type="nucleotide sequence ID" value="NZ_JAENIM010000044.1"/>
</dbReference>
<evidence type="ECO:0000313" key="16">
    <source>
        <dbReference type="Proteomes" id="UP000624703"/>
    </source>
</evidence>
<dbReference type="Gene3D" id="3.40.50.300">
    <property type="entry name" value="P-loop containing nucleotide triphosphate hydrolases"/>
    <property type="match status" value="2"/>
</dbReference>
<dbReference type="GO" id="GO:0016787">
    <property type="term" value="F:hydrolase activity"/>
    <property type="evidence" value="ECO:0007669"/>
    <property type="project" value="UniProtKB-KW"/>
</dbReference>
<dbReference type="InterPro" id="IPR001650">
    <property type="entry name" value="Helicase_C-like"/>
</dbReference>
<dbReference type="Proteomes" id="UP000624703">
    <property type="component" value="Unassembled WGS sequence"/>
</dbReference>
<dbReference type="GO" id="GO:0046872">
    <property type="term" value="F:metal ion binding"/>
    <property type="evidence" value="ECO:0007669"/>
    <property type="project" value="UniProtKB-KW"/>
</dbReference>
<dbReference type="EC" id="5.6.2.4" evidence="10"/>
<dbReference type="GO" id="GO:0006310">
    <property type="term" value="P:DNA recombination"/>
    <property type="evidence" value="ECO:0007669"/>
    <property type="project" value="InterPro"/>
</dbReference>
<dbReference type="InterPro" id="IPR004589">
    <property type="entry name" value="DNA_helicase_ATP-dep_RecQ"/>
</dbReference>
<keyword evidence="16" id="KW-1185">Reference proteome</keyword>
<dbReference type="InterPro" id="IPR032284">
    <property type="entry name" value="RecQ_Zn-bd"/>
</dbReference>
<dbReference type="SMART" id="SM00487">
    <property type="entry name" value="DEXDc"/>
    <property type="match status" value="1"/>
</dbReference>
<keyword evidence="2" id="KW-0479">Metal-binding</keyword>
<dbReference type="InterPro" id="IPR036388">
    <property type="entry name" value="WH-like_DNA-bd_sf"/>
</dbReference>
<keyword evidence="3" id="KW-0547">Nucleotide-binding</keyword>
<evidence type="ECO:0000256" key="5">
    <source>
        <dbReference type="ARBA" id="ARBA00022806"/>
    </source>
</evidence>
<keyword evidence="7" id="KW-0238">DNA-binding</keyword>
<feature type="domain" description="Helicase C-terminal" evidence="14">
    <location>
        <begin position="217"/>
        <end position="378"/>
    </location>
</feature>